<accession>A0ABS4G071</accession>
<evidence type="ECO:0000256" key="7">
    <source>
        <dbReference type="SAM" id="Phobius"/>
    </source>
</evidence>
<evidence type="ECO:0000256" key="2">
    <source>
        <dbReference type="ARBA" id="ARBA00005262"/>
    </source>
</evidence>
<feature type="transmembrane region" description="Helical" evidence="7">
    <location>
        <begin position="7"/>
        <end position="27"/>
    </location>
</feature>
<sequence>MVLLDLFTAFVKIGFTSFGGLSMIPLISSEMTLNGWMTSTEVLDIVAIAEMTPGPLGINAATFAGMRVAGIPGALSATLGVLVPSLTLTMAAAIFLSAFRDNIILKRIMNGVRPVCMGLILATMVSLGRESYFAGSEPLWTGIAIGLAESFIIFRWKPGVPVIIASAAVMGLILA</sequence>
<feature type="transmembrane region" description="Helical" evidence="7">
    <location>
        <begin position="111"/>
        <end position="127"/>
    </location>
</feature>
<comment type="caution">
    <text evidence="8">The sequence shown here is derived from an EMBL/GenBank/DDBJ whole genome shotgun (WGS) entry which is preliminary data.</text>
</comment>
<gene>
    <name evidence="8" type="ORF">J2Z34_000213</name>
</gene>
<dbReference type="RefSeq" id="WP_209457993.1">
    <property type="nucleotide sequence ID" value="NZ_JAGGKC010000001.1"/>
</dbReference>
<keyword evidence="3" id="KW-1003">Cell membrane</keyword>
<dbReference type="InterPro" id="IPR003370">
    <property type="entry name" value="Chromate_transpt"/>
</dbReference>
<keyword evidence="5 7" id="KW-1133">Transmembrane helix</keyword>
<evidence type="ECO:0000256" key="5">
    <source>
        <dbReference type="ARBA" id="ARBA00022989"/>
    </source>
</evidence>
<proteinExistence type="inferred from homology"/>
<dbReference type="EMBL" id="JAGGKC010000001">
    <property type="protein sequence ID" value="MBP1917750.1"/>
    <property type="molecule type" value="Genomic_DNA"/>
</dbReference>
<evidence type="ECO:0000256" key="4">
    <source>
        <dbReference type="ARBA" id="ARBA00022692"/>
    </source>
</evidence>
<evidence type="ECO:0000313" key="8">
    <source>
        <dbReference type="EMBL" id="MBP1917750.1"/>
    </source>
</evidence>
<feature type="transmembrane region" description="Helical" evidence="7">
    <location>
        <begin position="74"/>
        <end position="99"/>
    </location>
</feature>
<dbReference type="Pfam" id="PF02417">
    <property type="entry name" value="Chromate_transp"/>
    <property type="match status" value="1"/>
</dbReference>
<comment type="similarity">
    <text evidence="2">Belongs to the chromate ion transporter (CHR) (TC 2.A.51) family.</text>
</comment>
<name>A0ABS4G071_9CLOT</name>
<evidence type="ECO:0000256" key="1">
    <source>
        <dbReference type="ARBA" id="ARBA00004651"/>
    </source>
</evidence>
<keyword evidence="4 7" id="KW-0812">Transmembrane</keyword>
<evidence type="ECO:0000256" key="6">
    <source>
        <dbReference type="ARBA" id="ARBA00023136"/>
    </source>
</evidence>
<dbReference type="PANTHER" id="PTHR43663">
    <property type="entry name" value="CHROMATE TRANSPORT PROTEIN-RELATED"/>
    <property type="match status" value="1"/>
</dbReference>
<keyword evidence="9" id="KW-1185">Reference proteome</keyword>
<evidence type="ECO:0000313" key="9">
    <source>
        <dbReference type="Proteomes" id="UP001519271"/>
    </source>
</evidence>
<keyword evidence="6 7" id="KW-0472">Membrane</keyword>
<protein>
    <submittedName>
        <fullName evidence="8">Chromate transporter</fullName>
    </submittedName>
</protein>
<dbReference type="InterPro" id="IPR052518">
    <property type="entry name" value="CHR_Transporter"/>
</dbReference>
<dbReference type="Proteomes" id="UP001519271">
    <property type="component" value="Unassembled WGS sequence"/>
</dbReference>
<reference evidence="8 9" key="1">
    <citation type="submission" date="2021-03" db="EMBL/GenBank/DDBJ databases">
        <title>Genomic Encyclopedia of Type Strains, Phase IV (KMG-IV): sequencing the most valuable type-strain genomes for metagenomic binning, comparative biology and taxonomic classification.</title>
        <authorList>
            <person name="Goeker M."/>
        </authorList>
    </citation>
    <scope>NUCLEOTIDE SEQUENCE [LARGE SCALE GENOMIC DNA]</scope>
    <source>
        <strain evidence="8 9">DSM 6139</strain>
    </source>
</reference>
<organism evidence="8 9">
    <name type="scientific">Youngiibacter multivorans</name>
    <dbReference type="NCBI Taxonomy" id="937251"/>
    <lineage>
        <taxon>Bacteria</taxon>
        <taxon>Bacillati</taxon>
        <taxon>Bacillota</taxon>
        <taxon>Clostridia</taxon>
        <taxon>Eubacteriales</taxon>
        <taxon>Clostridiaceae</taxon>
        <taxon>Youngiibacter</taxon>
    </lineage>
</organism>
<comment type="subcellular location">
    <subcellularLocation>
        <location evidence="1">Cell membrane</location>
        <topology evidence="1">Multi-pass membrane protein</topology>
    </subcellularLocation>
</comment>
<dbReference type="PANTHER" id="PTHR43663:SF1">
    <property type="entry name" value="CHROMATE TRANSPORTER"/>
    <property type="match status" value="1"/>
</dbReference>
<evidence type="ECO:0000256" key="3">
    <source>
        <dbReference type="ARBA" id="ARBA00022475"/>
    </source>
</evidence>